<evidence type="ECO:0000259" key="3">
    <source>
        <dbReference type="PROSITE" id="PS50249"/>
    </source>
</evidence>
<dbReference type="PROSITE" id="PS50249">
    <property type="entry name" value="MPN"/>
    <property type="match status" value="1"/>
</dbReference>
<evidence type="ECO:0000256" key="1">
    <source>
        <dbReference type="ARBA" id="ARBA00010893"/>
    </source>
</evidence>
<comment type="subcellular location">
    <subcellularLocation>
        <location evidence="2">Cytoplasm</location>
    </subcellularLocation>
    <subcellularLocation>
        <location evidence="2">Nucleus</location>
    </subcellularLocation>
</comment>
<sequence length="363" mass="40696">LFPHLYGVELTWDNVEEVVEVVNNRKAGNDNANVGIEGGGSSSEGVVVSTVVSTAANNSGLTVELHPLTLLNISDHYTRIKMQQQIQHPQVIGALLGSQSGRDVEISNSYELSFNVINGRVLIDKEYFTTKQEQFRQVFPQLDFLGWYTLGPYPTPDHIEIHKQLLEYNESPLFLQMNPQEIVTSKNLPITVYESIIDIIDGQANMLFIKAQYKIETGEAERIAVDHVARTSSSDGIEGSSLIAHLTTQGNAIKMLHTRVKMLHRYLVDYKKGELEADHDILRQIASLCNRMPTFEGSEFREEFLTEYNDVLLTSYLATITKGTNSINETSLILRHITKETEIDVINHLDGDSDKGTAIVEFS</sequence>
<name>A0A9N9H245_9GLOM</name>
<dbReference type="AlphaFoldDB" id="A0A9N9H245"/>
<proteinExistence type="inferred from homology"/>
<comment type="caution">
    <text evidence="4">The sequence shown here is derived from an EMBL/GenBank/DDBJ whole genome shotgun (WGS) entry which is preliminary data.</text>
</comment>
<dbReference type="Proteomes" id="UP000789508">
    <property type="component" value="Unassembled WGS sequence"/>
</dbReference>
<evidence type="ECO:0000313" key="5">
    <source>
        <dbReference type="Proteomes" id="UP000789508"/>
    </source>
</evidence>
<reference evidence="4" key="1">
    <citation type="submission" date="2021-06" db="EMBL/GenBank/DDBJ databases">
        <authorList>
            <person name="Kallberg Y."/>
            <person name="Tangrot J."/>
            <person name="Rosling A."/>
        </authorList>
    </citation>
    <scope>NUCLEOTIDE SEQUENCE</scope>
    <source>
        <strain evidence="4">FL130A</strain>
    </source>
</reference>
<dbReference type="GO" id="GO:0005737">
    <property type="term" value="C:cytoplasm"/>
    <property type="evidence" value="ECO:0007669"/>
    <property type="project" value="UniProtKB-SubCell"/>
</dbReference>
<dbReference type="GO" id="GO:0008180">
    <property type="term" value="C:COP9 signalosome"/>
    <property type="evidence" value="ECO:0007669"/>
    <property type="project" value="UniProtKB-UniRule"/>
</dbReference>
<keyword evidence="2" id="KW-0539">Nucleus</keyword>
<organism evidence="4 5">
    <name type="scientific">Ambispora leptoticha</name>
    <dbReference type="NCBI Taxonomy" id="144679"/>
    <lineage>
        <taxon>Eukaryota</taxon>
        <taxon>Fungi</taxon>
        <taxon>Fungi incertae sedis</taxon>
        <taxon>Mucoromycota</taxon>
        <taxon>Glomeromycotina</taxon>
        <taxon>Glomeromycetes</taxon>
        <taxon>Archaeosporales</taxon>
        <taxon>Ambisporaceae</taxon>
        <taxon>Ambispora</taxon>
    </lineage>
</organism>
<feature type="domain" description="MPN" evidence="3">
    <location>
        <begin position="63"/>
        <end position="199"/>
    </location>
</feature>
<keyword evidence="2" id="KW-0736">Signalosome</keyword>
<dbReference type="InterPro" id="IPR037518">
    <property type="entry name" value="MPN"/>
</dbReference>
<dbReference type="PANTHER" id="PTHR10540">
    <property type="entry name" value="EUKARYOTIC TRANSLATION INITIATION FACTOR 3 SUBUNIT F-RELATED"/>
    <property type="match status" value="1"/>
</dbReference>
<gene>
    <name evidence="4" type="ORF">ALEPTO_LOCUS9783</name>
</gene>
<dbReference type="InterPro" id="IPR033859">
    <property type="entry name" value="MPN_CSN6"/>
</dbReference>
<dbReference type="EMBL" id="CAJVPS010008463">
    <property type="protein sequence ID" value="CAG8643187.1"/>
    <property type="molecule type" value="Genomic_DNA"/>
</dbReference>
<dbReference type="InterPro" id="IPR024969">
    <property type="entry name" value="EIF3F/CSN6-like_C"/>
</dbReference>
<dbReference type="GO" id="GO:0008237">
    <property type="term" value="F:metallopeptidase activity"/>
    <property type="evidence" value="ECO:0007669"/>
    <property type="project" value="InterPro"/>
</dbReference>
<comment type="function">
    <text evidence="2">Component of the COP9 signalosome complex (CSN), a complex involved in various cellular and developmental processes.</text>
</comment>
<comment type="similarity">
    <text evidence="1 2">Belongs to the peptidase M67A family. CSN6 subfamily.</text>
</comment>
<dbReference type="InterPro" id="IPR000555">
    <property type="entry name" value="JAMM/MPN+_dom"/>
</dbReference>
<evidence type="ECO:0000313" key="4">
    <source>
        <dbReference type="EMBL" id="CAG8643187.1"/>
    </source>
</evidence>
<accession>A0A9N9H245</accession>
<dbReference type="PANTHER" id="PTHR10540:SF8">
    <property type="entry name" value="COP9 SIGNALOSOME COMPLEX SUBUNIT 6"/>
    <property type="match status" value="1"/>
</dbReference>
<dbReference type="Gene3D" id="3.40.140.10">
    <property type="entry name" value="Cytidine Deaminase, domain 2"/>
    <property type="match status" value="1"/>
</dbReference>
<dbReference type="CDD" id="cd08063">
    <property type="entry name" value="MPN_CSN6"/>
    <property type="match status" value="1"/>
</dbReference>
<evidence type="ECO:0000256" key="2">
    <source>
        <dbReference type="RuleBase" id="RU367006"/>
    </source>
</evidence>
<protein>
    <recommendedName>
        <fullName evidence="2">COP9 signalosome complex subunit 6</fullName>
    </recommendedName>
</protein>
<dbReference type="GO" id="GO:0000338">
    <property type="term" value="P:protein deneddylation"/>
    <property type="evidence" value="ECO:0007669"/>
    <property type="project" value="InterPro"/>
</dbReference>
<keyword evidence="5" id="KW-1185">Reference proteome</keyword>
<dbReference type="Pfam" id="PF01398">
    <property type="entry name" value="JAB"/>
    <property type="match status" value="1"/>
</dbReference>
<feature type="non-terminal residue" evidence="4">
    <location>
        <position position="363"/>
    </location>
</feature>
<keyword evidence="2" id="KW-0963">Cytoplasm</keyword>
<dbReference type="SMART" id="SM00232">
    <property type="entry name" value="JAB_MPN"/>
    <property type="match status" value="1"/>
</dbReference>
<dbReference type="OrthoDB" id="1378at2759"/>
<dbReference type="Pfam" id="PF13012">
    <property type="entry name" value="MitMem_reg"/>
    <property type="match status" value="1"/>
</dbReference>